<name>A0A128FFW6_9GAMM</name>
<dbReference type="OrthoDB" id="5593847at2"/>
<gene>
    <name evidence="2" type="primary">tnsC</name>
    <name evidence="2" type="ORF">GMA8713_03697</name>
</gene>
<dbReference type="SUPFAM" id="SSF52540">
    <property type="entry name" value="P-loop containing nucleoside triphosphate hydrolases"/>
    <property type="match status" value="1"/>
</dbReference>
<sequence length="486" mass="54622">MKRTLAVYRQAILPEHCGNPLIESLPPKLSDSDLVDKLSHYPSCRYEETQLDALERVEYVSRLKALRQPLPVYLEVFRAVEMAIKEGYSAKNPLSPTTMNYLHYSEDERPDIEPITGYFKPKGCGITVIGESGVGKTCMLEQVLGCFPDTLEHSYYENEHLPLRQVVWLKVDCPDDSSVKGLCHRILEELDGKLGIPVTKPASTIAALISQIEAKMKSSFLGILVIDEMQNLNLAKAGGADRLLGFLHNLVNNLGIPLLFCANPPFDNLLSQSLKAARRAESSGYFDVGLMHNDDEWELFIEELWQLQWTNVVTPLTDELSDKLFDLSVGNMDLAVRIFQATQRELIGSEDEELTLAALEFGANIALRLSRPAIDEIRRGRNIALLKRQKNAPKTDRLSELSSETKEITKPELTTLKGKLISIPGDLTKPHHPEFAARILALKNTENLHPEIHDFDLFQRASEENNPLETLRKAGVLCDDPLEIFK</sequence>
<dbReference type="InterPro" id="IPR049945">
    <property type="entry name" value="AAA_22"/>
</dbReference>
<reference evidence="3" key="1">
    <citation type="submission" date="2016-02" db="EMBL/GenBank/DDBJ databases">
        <authorList>
            <person name="Rodrigo-Torres Lidia"/>
            <person name="Arahal R.David."/>
        </authorList>
    </citation>
    <scope>NUCLEOTIDE SEQUENCE [LARGE SCALE GENOMIC DNA]</scope>
    <source>
        <strain evidence="3">CECT 8713</strain>
    </source>
</reference>
<dbReference type="EMBL" id="FIZY01000040">
    <property type="protein sequence ID" value="CZF85658.1"/>
    <property type="molecule type" value="Genomic_DNA"/>
</dbReference>
<keyword evidence="3" id="KW-1185">Reference proteome</keyword>
<dbReference type="Gene3D" id="3.40.50.300">
    <property type="entry name" value="P-loop containing nucleotide triphosphate hydrolases"/>
    <property type="match status" value="1"/>
</dbReference>
<dbReference type="Proteomes" id="UP000073601">
    <property type="component" value="Unassembled WGS sequence"/>
</dbReference>
<evidence type="ECO:0000259" key="1">
    <source>
        <dbReference type="Pfam" id="PF13401"/>
    </source>
</evidence>
<protein>
    <submittedName>
        <fullName evidence="2">Transposon Tn7 transposition protein TnsC</fullName>
    </submittedName>
</protein>
<organism evidence="2 3">
    <name type="scientific">Grimontia marina</name>
    <dbReference type="NCBI Taxonomy" id="646534"/>
    <lineage>
        <taxon>Bacteria</taxon>
        <taxon>Pseudomonadati</taxon>
        <taxon>Pseudomonadota</taxon>
        <taxon>Gammaproteobacteria</taxon>
        <taxon>Vibrionales</taxon>
        <taxon>Vibrionaceae</taxon>
        <taxon>Grimontia</taxon>
    </lineage>
</organism>
<accession>A0A128FFW6</accession>
<evidence type="ECO:0000313" key="2">
    <source>
        <dbReference type="EMBL" id="CZF85658.1"/>
    </source>
</evidence>
<dbReference type="InterPro" id="IPR027417">
    <property type="entry name" value="P-loop_NTPase"/>
</dbReference>
<dbReference type="RefSeq" id="WP_062712932.1">
    <property type="nucleotide sequence ID" value="NZ_CAWRCI010000040.1"/>
</dbReference>
<dbReference type="Pfam" id="PF13401">
    <property type="entry name" value="AAA_22"/>
    <property type="match status" value="1"/>
</dbReference>
<proteinExistence type="predicted"/>
<evidence type="ECO:0000313" key="3">
    <source>
        <dbReference type="Proteomes" id="UP000073601"/>
    </source>
</evidence>
<dbReference type="AlphaFoldDB" id="A0A128FFW6"/>
<dbReference type="GO" id="GO:0016887">
    <property type="term" value="F:ATP hydrolysis activity"/>
    <property type="evidence" value="ECO:0007669"/>
    <property type="project" value="InterPro"/>
</dbReference>
<feature type="domain" description="ORC1/DEAH AAA+ ATPase" evidence="1">
    <location>
        <begin position="126"/>
        <end position="270"/>
    </location>
</feature>